<dbReference type="Proteomes" id="UP000753802">
    <property type="component" value="Unassembled WGS sequence"/>
</dbReference>
<gene>
    <name evidence="1" type="ORF">GWC95_19040</name>
</gene>
<protein>
    <recommendedName>
        <fullName evidence="3">Lipoprotein</fullName>
    </recommendedName>
</protein>
<sequence>MNKIYPRLVVPLIMVGIFSCQSIKKSSKFGLTEGYYTAKRKGGDAVPVYLFPDEDSIKVYRKQSPHFNATDSTGSLFIAFPGVVRAVKPQDYFLKQGTFDIDILSILFKYRPAISGFPNQLNTSILNGALFLGYRTDLYKINYNETPFGAYRRSVTHYGFSFGVFTGLGASRIDPSQGALSIEYDGLVNPSGLAAILAVDKFTFGLTYGVDHLIDKNHRFWIYQGKPWIGLGVGLNLN</sequence>
<evidence type="ECO:0000313" key="2">
    <source>
        <dbReference type="Proteomes" id="UP000753802"/>
    </source>
</evidence>
<keyword evidence="2" id="KW-1185">Reference proteome</keyword>
<dbReference type="RefSeq" id="WP_161820287.1">
    <property type="nucleotide sequence ID" value="NZ_JAACJS010000015.1"/>
</dbReference>
<comment type="caution">
    <text evidence="1">The sequence shown here is derived from an EMBL/GenBank/DDBJ whole genome shotgun (WGS) entry which is preliminary data.</text>
</comment>
<evidence type="ECO:0000313" key="1">
    <source>
        <dbReference type="EMBL" id="NCI52028.1"/>
    </source>
</evidence>
<accession>A0ABX0A3M2</accession>
<evidence type="ECO:0008006" key="3">
    <source>
        <dbReference type="Google" id="ProtNLM"/>
    </source>
</evidence>
<organism evidence="1 2">
    <name type="scientific">Sediminibacterium roseum</name>
    <dbReference type="NCBI Taxonomy" id="1978412"/>
    <lineage>
        <taxon>Bacteria</taxon>
        <taxon>Pseudomonadati</taxon>
        <taxon>Bacteroidota</taxon>
        <taxon>Chitinophagia</taxon>
        <taxon>Chitinophagales</taxon>
        <taxon>Chitinophagaceae</taxon>
        <taxon>Sediminibacterium</taxon>
    </lineage>
</organism>
<name>A0ABX0A3M2_9BACT</name>
<dbReference type="PROSITE" id="PS51257">
    <property type="entry name" value="PROKAR_LIPOPROTEIN"/>
    <property type="match status" value="1"/>
</dbReference>
<proteinExistence type="predicted"/>
<dbReference type="EMBL" id="JAACJS010000015">
    <property type="protein sequence ID" value="NCI52028.1"/>
    <property type="molecule type" value="Genomic_DNA"/>
</dbReference>
<reference evidence="1 2" key="1">
    <citation type="submission" date="2020-01" db="EMBL/GenBank/DDBJ databases">
        <title>Genome analysis.</title>
        <authorList>
            <person name="Wu S."/>
            <person name="Wang G."/>
        </authorList>
    </citation>
    <scope>NUCLEOTIDE SEQUENCE [LARGE SCALE GENOMIC DNA]</scope>
    <source>
        <strain evidence="1 2">SYL130</strain>
    </source>
</reference>